<dbReference type="SUPFAM" id="SSF52777">
    <property type="entry name" value="CoA-dependent acyltransferases"/>
    <property type="match status" value="2"/>
</dbReference>
<sequence length="1087" mass="117562">MLDVIRDIEARGLRITAAGSELKLRGPKERMDPDLIARIRTHKADLLAHLAALPDERLGAGFGLTPLQRSYLLGRGDQFEIGNVAAYVYQEVEGVWDLDRLASALRAVVARHGMLRTRVVGDRQVEQAGTRVELGRVDLRELPVEQREAAWHRLREQRSHLVLPADRAPLMDAGVTILADDRMILHVGLDGLAADAVSGFLVFRDWWRAYGGETLPEPEQGASFEAFVAAMESARTKAPARRSRAYWLERLDDLPPAPALPLRVAPSSITEPRFTPRVLRLEPEPWARLKARCTEFGLTPSTVLFAAYAETLSAWGAGDRFTLNSTIANRPPIHPRIADTVGNFTDILLVEIDLDQRLGFADRARALQARLHRDLDNRHFSGIEVLRELGRHRGDPAAARMPYTFTSTVGYLQRDLDYSARELFGPRVFAVTETPQVWINAFVAELHEGLVVTIDGVEELFPDGLLDDLSAGYLAMLERLLDESTWTATTVDLLPPAQRARRERANDTAVAVPDALATDAFAANAERDPHAPALVTSRGTMDYGELYRRALAAAGWLRAGGAGRDELVGLVMTRGPEQVVGILATLLAGAAYLPVDADLPPARREFLLRDGRVRHVLTNTDLADGSLAVLRLDASAPAPDAEPLSPAGTTPDDLAYVLYTSGTTGDPKGVMVTHRSVVNVVTDCNTRFGITAGDRFFGVSAFTFDLSVYDVLGALSAGAALVLPDADKAADAAHWLALADSAGVTVWNSVPAIVSLLRDQAAADGALPASLRLVMMSGDRIPAALPPALHALAPDLRLVSLGGPTETTVWNIVHPIDDLSGGTVPYGRPNANNRAHVLDAHGRDAPDWVVGEICAAGTGLARGYWGDEGRTAERFTDDPVRGRLYRTGDLGRYLPDGTIDIVGRADHQLKVNGYRIEAGEVETHLAALEAVTQAVVVRQESAGGDRLVAHLTGEALTDGELRAHLGARLPAYLVPSEFVWHPRLPLTRNNKVDRTALAERAAGARATPRSDGPAPESAHAMARLWASVLSLDEVGVDDNFFELGGHSVAAARIVTAVRREFGVSVPLQRLPEVVTPRAMAGFVVDAS</sequence>
<evidence type="ECO:0000256" key="1">
    <source>
        <dbReference type="ARBA" id="ARBA00001957"/>
    </source>
</evidence>
<evidence type="ECO:0000313" key="11">
    <source>
        <dbReference type="Proteomes" id="UP000185696"/>
    </source>
</evidence>
<name>A0A7Z0WU95_9PSEU</name>
<dbReference type="InterPro" id="IPR057737">
    <property type="entry name" value="Condensation_MtbB-like"/>
</dbReference>
<dbReference type="FunFam" id="3.30.559.30:FF:000006">
    <property type="entry name" value="Yersiniabactin polyketide/non-ribosomal peptide synthetase"/>
    <property type="match status" value="1"/>
</dbReference>
<dbReference type="Gene3D" id="1.10.10.1830">
    <property type="entry name" value="Non-ribosomal peptide synthase, adenylation domain"/>
    <property type="match status" value="1"/>
</dbReference>
<dbReference type="RefSeq" id="WP_075130994.1">
    <property type="nucleotide sequence ID" value="NZ_MSIF01000001.1"/>
</dbReference>
<protein>
    <recommendedName>
        <fullName evidence="4">Phenyloxazoline synthase MbtB</fullName>
    </recommendedName>
    <alternativeName>
        <fullName evidence="8">Mycobactin synthetase protein B</fullName>
    </alternativeName>
</protein>
<proteinExistence type="inferred from homology"/>
<evidence type="ECO:0000259" key="9">
    <source>
        <dbReference type="PROSITE" id="PS50075"/>
    </source>
</evidence>
<dbReference type="Pfam" id="PF13193">
    <property type="entry name" value="AMP-binding_C"/>
    <property type="match status" value="1"/>
</dbReference>
<dbReference type="PROSITE" id="PS50075">
    <property type="entry name" value="CARRIER"/>
    <property type="match status" value="1"/>
</dbReference>
<dbReference type="Pfam" id="PF00550">
    <property type="entry name" value="PP-binding"/>
    <property type="match status" value="1"/>
</dbReference>
<dbReference type="Pfam" id="PF00668">
    <property type="entry name" value="Condensation"/>
    <property type="match status" value="1"/>
</dbReference>
<organism evidence="10 11">
    <name type="scientific">Actinophytocola xinjiangensis</name>
    <dbReference type="NCBI Taxonomy" id="485602"/>
    <lineage>
        <taxon>Bacteria</taxon>
        <taxon>Bacillati</taxon>
        <taxon>Actinomycetota</taxon>
        <taxon>Actinomycetes</taxon>
        <taxon>Pseudonocardiales</taxon>
        <taxon>Pseudonocardiaceae</taxon>
    </lineage>
</organism>
<evidence type="ECO:0000256" key="2">
    <source>
        <dbReference type="ARBA" id="ARBA00005102"/>
    </source>
</evidence>
<evidence type="ECO:0000256" key="3">
    <source>
        <dbReference type="ARBA" id="ARBA00007380"/>
    </source>
</evidence>
<accession>A0A7Z0WU95</accession>
<comment type="cofactor">
    <cofactor evidence="1">
        <name>pantetheine 4'-phosphate</name>
        <dbReference type="ChEBI" id="CHEBI:47942"/>
    </cofactor>
</comment>
<dbReference type="GO" id="GO:0044550">
    <property type="term" value="P:secondary metabolite biosynthetic process"/>
    <property type="evidence" value="ECO:0007669"/>
    <property type="project" value="TreeGrafter"/>
</dbReference>
<dbReference type="Pfam" id="PF00501">
    <property type="entry name" value="AMP-binding"/>
    <property type="match status" value="1"/>
</dbReference>
<dbReference type="Gene3D" id="3.40.50.12780">
    <property type="entry name" value="N-terminal domain of ligase-like"/>
    <property type="match status" value="1"/>
</dbReference>
<dbReference type="PANTHER" id="PTHR45527:SF10">
    <property type="entry name" value="PYOCHELIN SYNTHASE PCHF"/>
    <property type="match status" value="1"/>
</dbReference>
<feature type="domain" description="Carrier" evidence="9">
    <location>
        <begin position="1012"/>
        <end position="1087"/>
    </location>
</feature>
<dbReference type="GO" id="GO:0031177">
    <property type="term" value="F:phosphopantetheine binding"/>
    <property type="evidence" value="ECO:0007669"/>
    <property type="project" value="InterPro"/>
</dbReference>
<keyword evidence="7" id="KW-0436">Ligase</keyword>
<dbReference type="NCBIfam" id="TIGR01733">
    <property type="entry name" value="AA-adenyl-dom"/>
    <property type="match status" value="1"/>
</dbReference>
<dbReference type="InterPro" id="IPR000873">
    <property type="entry name" value="AMP-dep_synth/lig_dom"/>
</dbReference>
<dbReference type="Gene3D" id="1.10.1200.10">
    <property type="entry name" value="ACP-like"/>
    <property type="match status" value="1"/>
</dbReference>
<reference evidence="10 11" key="1">
    <citation type="submission" date="2016-12" db="EMBL/GenBank/DDBJ databases">
        <title>The draft genome sequence of Actinophytocola xinjiangensis.</title>
        <authorList>
            <person name="Wang W."/>
            <person name="Yuan L."/>
        </authorList>
    </citation>
    <scope>NUCLEOTIDE SEQUENCE [LARGE SCALE GENOMIC DNA]</scope>
    <source>
        <strain evidence="10 11">CGMCC 4.4663</strain>
    </source>
</reference>
<dbReference type="GO" id="GO:0008610">
    <property type="term" value="P:lipid biosynthetic process"/>
    <property type="evidence" value="ECO:0007669"/>
    <property type="project" value="UniProtKB-ARBA"/>
</dbReference>
<dbReference type="CDD" id="cd19535">
    <property type="entry name" value="Cyc_NRPS"/>
    <property type="match status" value="1"/>
</dbReference>
<dbReference type="PRINTS" id="PR00154">
    <property type="entry name" value="AMPBINDING"/>
</dbReference>
<evidence type="ECO:0000256" key="6">
    <source>
        <dbReference type="ARBA" id="ARBA00022553"/>
    </source>
</evidence>
<dbReference type="SUPFAM" id="SSF56801">
    <property type="entry name" value="Acetyl-CoA synthetase-like"/>
    <property type="match status" value="1"/>
</dbReference>
<evidence type="ECO:0000313" key="10">
    <source>
        <dbReference type="EMBL" id="OLF14046.1"/>
    </source>
</evidence>
<dbReference type="GO" id="GO:0016874">
    <property type="term" value="F:ligase activity"/>
    <property type="evidence" value="ECO:0007669"/>
    <property type="project" value="UniProtKB-KW"/>
</dbReference>
<dbReference type="EMBL" id="MSIF01000001">
    <property type="protein sequence ID" value="OLF14046.1"/>
    <property type="molecule type" value="Genomic_DNA"/>
</dbReference>
<dbReference type="Proteomes" id="UP000185696">
    <property type="component" value="Unassembled WGS sequence"/>
</dbReference>
<dbReference type="SUPFAM" id="SSF47336">
    <property type="entry name" value="ACP-like"/>
    <property type="match status" value="1"/>
</dbReference>
<dbReference type="InterPro" id="IPR010071">
    <property type="entry name" value="AA_adenyl_dom"/>
</dbReference>
<dbReference type="InterPro" id="IPR023213">
    <property type="entry name" value="CAT-like_dom_sf"/>
</dbReference>
<dbReference type="GO" id="GO:0005737">
    <property type="term" value="C:cytoplasm"/>
    <property type="evidence" value="ECO:0007669"/>
    <property type="project" value="TreeGrafter"/>
</dbReference>
<dbReference type="InterPro" id="IPR020806">
    <property type="entry name" value="PKS_PP-bd"/>
</dbReference>
<dbReference type="InterPro" id="IPR042099">
    <property type="entry name" value="ANL_N_sf"/>
</dbReference>
<dbReference type="InterPro" id="IPR020459">
    <property type="entry name" value="AMP-binding"/>
</dbReference>
<dbReference type="PANTHER" id="PTHR45527">
    <property type="entry name" value="NONRIBOSOMAL PEPTIDE SYNTHETASE"/>
    <property type="match status" value="1"/>
</dbReference>
<dbReference type="InterPro" id="IPR025110">
    <property type="entry name" value="AMP-bd_C"/>
</dbReference>
<comment type="pathway">
    <text evidence="2">Siderophore biosynthesis; mycobactin biosynthesis.</text>
</comment>
<evidence type="ECO:0000256" key="5">
    <source>
        <dbReference type="ARBA" id="ARBA00022450"/>
    </source>
</evidence>
<evidence type="ECO:0000256" key="7">
    <source>
        <dbReference type="ARBA" id="ARBA00022598"/>
    </source>
</evidence>
<keyword evidence="11" id="KW-1185">Reference proteome</keyword>
<comment type="caution">
    <text evidence="10">The sequence shown here is derived from an EMBL/GenBank/DDBJ whole genome shotgun (WGS) entry which is preliminary data.</text>
</comment>
<dbReference type="InterPro" id="IPR001242">
    <property type="entry name" value="Condensation_dom"/>
</dbReference>
<dbReference type="InterPro" id="IPR036736">
    <property type="entry name" value="ACP-like_sf"/>
</dbReference>
<dbReference type="Gene3D" id="3.30.559.30">
    <property type="entry name" value="Nonribosomal peptide synthetase, condensation domain"/>
    <property type="match status" value="1"/>
</dbReference>
<dbReference type="InterPro" id="IPR020845">
    <property type="entry name" value="AMP-binding_CS"/>
</dbReference>
<evidence type="ECO:0000256" key="8">
    <source>
        <dbReference type="ARBA" id="ARBA00033440"/>
    </source>
</evidence>
<dbReference type="InterPro" id="IPR009081">
    <property type="entry name" value="PP-bd_ACP"/>
</dbReference>
<gene>
    <name evidence="10" type="ORF">BLA60_02410</name>
</gene>
<dbReference type="SMART" id="SM00823">
    <property type="entry name" value="PKS_PP"/>
    <property type="match status" value="1"/>
</dbReference>
<dbReference type="GO" id="GO:0043041">
    <property type="term" value="P:amino acid activation for nonribosomal peptide biosynthetic process"/>
    <property type="evidence" value="ECO:0007669"/>
    <property type="project" value="TreeGrafter"/>
</dbReference>
<dbReference type="Gene3D" id="3.30.300.30">
    <property type="match status" value="1"/>
</dbReference>
<dbReference type="PROSITE" id="PS00455">
    <property type="entry name" value="AMP_BINDING"/>
    <property type="match status" value="1"/>
</dbReference>
<keyword evidence="6" id="KW-0597">Phosphoprotein</keyword>
<keyword evidence="5" id="KW-0596">Phosphopantetheine</keyword>
<dbReference type="Gene3D" id="3.30.559.10">
    <property type="entry name" value="Chloramphenicol acetyltransferase-like domain"/>
    <property type="match status" value="1"/>
</dbReference>
<evidence type="ECO:0000256" key="4">
    <source>
        <dbReference type="ARBA" id="ARBA00016743"/>
    </source>
</evidence>
<dbReference type="InterPro" id="IPR006162">
    <property type="entry name" value="Ppantetheine_attach_site"/>
</dbReference>
<dbReference type="InterPro" id="IPR044894">
    <property type="entry name" value="TubC_N_sf"/>
</dbReference>
<comment type="similarity">
    <text evidence="3">Belongs to the ATP-dependent AMP-binding enzyme family. MbtB subfamily.</text>
</comment>
<dbReference type="AlphaFoldDB" id="A0A7Z0WU95"/>
<dbReference type="InterPro" id="IPR045851">
    <property type="entry name" value="AMP-bd_C_sf"/>
</dbReference>
<dbReference type="PROSITE" id="PS00012">
    <property type="entry name" value="PHOSPHOPANTETHEINE"/>
    <property type="match status" value="1"/>
</dbReference>